<feature type="compositionally biased region" description="Low complexity" evidence="2">
    <location>
        <begin position="141"/>
        <end position="151"/>
    </location>
</feature>
<feature type="compositionally biased region" description="Polar residues" evidence="2">
    <location>
        <begin position="39"/>
        <end position="48"/>
    </location>
</feature>
<feature type="compositionally biased region" description="Low complexity" evidence="2">
    <location>
        <begin position="209"/>
        <end position="234"/>
    </location>
</feature>
<feature type="compositionally biased region" description="Polar residues" evidence="2">
    <location>
        <begin position="168"/>
        <end position="199"/>
    </location>
</feature>
<dbReference type="AlphaFoldDB" id="A0A0L0VGQ5"/>
<dbReference type="EMBL" id="AJIL01000057">
    <property type="protein sequence ID" value="KNE98406.1"/>
    <property type="molecule type" value="Genomic_DNA"/>
</dbReference>
<evidence type="ECO:0000256" key="2">
    <source>
        <dbReference type="SAM" id="MobiDB-lite"/>
    </source>
</evidence>
<evidence type="ECO:0000256" key="1">
    <source>
        <dbReference type="SAM" id="Coils"/>
    </source>
</evidence>
<feature type="region of interest" description="Disordered" evidence="2">
    <location>
        <begin position="1"/>
        <end position="52"/>
    </location>
</feature>
<dbReference type="STRING" id="1165861.A0A0L0VGQ5"/>
<feature type="compositionally biased region" description="Low complexity" evidence="2">
    <location>
        <begin position="431"/>
        <end position="452"/>
    </location>
</feature>
<keyword evidence="1" id="KW-0175">Coiled coil</keyword>
<feature type="compositionally biased region" description="Polar residues" evidence="2">
    <location>
        <begin position="391"/>
        <end position="404"/>
    </location>
</feature>
<name>A0A0L0VGQ5_9BASI</name>
<keyword evidence="4" id="KW-1185">Reference proteome</keyword>
<accession>A0A0L0VGQ5</accession>
<comment type="caution">
    <text evidence="3">The sequence shown here is derived from an EMBL/GenBank/DDBJ whole genome shotgun (WGS) entry which is preliminary data.</text>
</comment>
<feature type="region of interest" description="Disordered" evidence="2">
    <location>
        <begin position="363"/>
        <end position="499"/>
    </location>
</feature>
<protein>
    <submittedName>
        <fullName evidence="3">Uncharacterized protein</fullName>
    </submittedName>
</protein>
<dbReference type="OrthoDB" id="3367070at2759"/>
<reference evidence="4" key="1">
    <citation type="submission" date="2014-03" db="EMBL/GenBank/DDBJ databases">
        <title>The Genome Sequence of Puccinia striiformis f. sp. tritici PST-78.</title>
        <authorList>
            <consortium name="The Broad Institute Genome Sequencing Platform"/>
            <person name="Cuomo C."/>
            <person name="Hulbert S."/>
            <person name="Chen X."/>
            <person name="Walker B."/>
            <person name="Young S.K."/>
            <person name="Zeng Q."/>
            <person name="Gargeya S."/>
            <person name="Fitzgerald M."/>
            <person name="Haas B."/>
            <person name="Abouelleil A."/>
            <person name="Alvarado L."/>
            <person name="Arachchi H.M."/>
            <person name="Berlin A.M."/>
            <person name="Chapman S.B."/>
            <person name="Goldberg J."/>
            <person name="Griggs A."/>
            <person name="Gujja S."/>
            <person name="Hansen M."/>
            <person name="Howarth C."/>
            <person name="Imamovic A."/>
            <person name="Larimer J."/>
            <person name="McCowan C."/>
            <person name="Montmayeur A."/>
            <person name="Murphy C."/>
            <person name="Neiman D."/>
            <person name="Pearson M."/>
            <person name="Priest M."/>
            <person name="Roberts A."/>
            <person name="Saif S."/>
            <person name="Shea T."/>
            <person name="Sisk P."/>
            <person name="Sykes S."/>
            <person name="Wortman J."/>
            <person name="Nusbaum C."/>
            <person name="Birren B."/>
        </authorList>
    </citation>
    <scope>NUCLEOTIDE SEQUENCE [LARGE SCALE GENOMIC DNA]</scope>
    <source>
        <strain evidence="4">race PST-78</strain>
    </source>
</reference>
<feature type="compositionally biased region" description="Low complexity" evidence="2">
    <location>
        <begin position="462"/>
        <end position="478"/>
    </location>
</feature>
<evidence type="ECO:0000313" key="4">
    <source>
        <dbReference type="Proteomes" id="UP000054564"/>
    </source>
</evidence>
<feature type="region of interest" description="Disordered" evidence="2">
    <location>
        <begin position="133"/>
        <end position="295"/>
    </location>
</feature>
<proteinExistence type="predicted"/>
<evidence type="ECO:0000313" key="3">
    <source>
        <dbReference type="EMBL" id="KNE98406.1"/>
    </source>
</evidence>
<sequence>MPSWFNSKQAPAATNLAKTRKASKEAAAWQEAVQRPNLEIQTHSNTRSNSDEVEVLTQSLAIRLEELATANNDGLLDDDEYRTLRQGLFDQVNASNQVPVLVERPSNLTLSSPEQFNQLEQIPVQSYSPKSIHTTAAPTLRSTRSTRSTSSFLHMIFRRPSRIEETESSPPENNIRSTSSRAGSIYSTNHSESGQSSFMSNNHHPPHSSPSAGSANGKMRMSSNSQLSSSMRLSTTAPGLLSSSPGRNQQHQKRSESAHNPSSLPASSASPASRRRSSTYMSSNLPSPRTINDNFQHQDYRQIEWSSTEIKQEILELENECSKLLESFNQMEKDLIAKYRTLPRSGPTGPITKLEELEELFDLSQQQGTHSGSSRTEDQMEIDEQDESSNSRDSSTKRASTNPRPISFLAPLLHPRTFSKSTKNRIRPTHNSRNSSISSSSILSNNQPSILSTNQNENLNQSHRNSISSTTSSSRPTRYTPPPSSSSSSIHHQHPSVNPYGLRSINQFISDPNQEFQLQIEIDHISQSRLNVQNKYHDRLVYLRAKLKGALIRELSS</sequence>
<organism evidence="3 4">
    <name type="scientific">Puccinia striiformis f. sp. tritici PST-78</name>
    <dbReference type="NCBI Taxonomy" id="1165861"/>
    <lineage>
        <taxon>Eukaryota</taxon>
        <taxon>Fungi</taxon>
        <taxon>Dikarya</taxon>
        <taxon>Basidiomycota</taxon>
        <taxon>Pucciniomycotina</taxon>
        <taxon>Pucciniomycetes</taxon>
        <taxon>Pucciniales</taxon>
        <taxon>Pucciniaceae</taxon>
        <taxon>Puccinia</taxon>
    </lineage>
</organism>
<dbReference type="Proteomes" id="UP000054564">
    <property type="component" value="Unassembled WGS sequence"/>
</dbReference>
<feature type="compositionally biased region" description="Polar residues" evidence="2">
    <location>
        <begin position="279"/>
        <end position="295"/>
    </location>
</feature>
<feature type="compositionally biased region" description="Polar residues" evidence="2">
    <location>
        <begin position="363"/>
        <end position="374"/>
    </location>
</feature>
<feature type="compositionally biased region" description="Polar residues" evidence="2">
    <location>
        <begin position="235"/>
        <end position="249"/>
    </location>
</feature>
<feature type="compositionally biased region" description="Low complexity" evidence="2">
    <location>
        <begin position="261"/>
        <end position="272"/>
    </location>
</feature>
<gene>
    <name evidence="3" type="ORF">PSTG_08325</name>
</gene>
<feature type="coiled-coil region" evidence="1">
    <location>
        <begin position="300"/>
        <end position="334"/>
    </location>
</feature>